<keyword evidence="2" id="KW-1185">Reference proteome</keyword>
<evidence type="ECO:0000313" key="2">
    <source>
        <dbReference type="Proteomes" id="UP000799764"/>
    </source>
</evidence>
<comment type="caution">
    <text evidence="1">The sequence shown here is derived from an EMBL/GenBank/DDBJ whole genome shotgun (WGS) entry which is preliminary data.</text>
</comment>
<protein>
    <submittedName>
        <fullName evidence="1">Uncharacterized protein</fullName>
    </submittedName>
</protein>
<dbReference type="OrthoDB" id="2418081at2759"/>
<dbReference type="AlphaFoldDB" id="A0A9P4UF09"/>
<reference evidence="1" key="1">
    <citation type="journal article" date="2020" name="Stud. Mycol.">
        <title>101 Dothideomycetes genomes: a test case for predicting lifestyles and emergence of pathogens.</title>
        <authorList>
            <person name="Haridas S."/>
            <person name="Albert R."/>
            <person name="Binder M."/>
            <person name="Bloem J."/>
            <person name="Labutti K."/>
            <person name="Salamov A."/>
            <person name="Andreopoulos B."/>
            <person name="Baker S."/>
            <person name="Barry K."/>
            <person name="Bills G."/>
            <person name="Bluhm B."/>
            <person name="Cannon C."/>
            <person name="Castanera R."/>
            <person name="Culley D."/>
            <person name="Daum C."/>
            <person name="Ezra D."/>
            <person name="Gonzalez J."/>
            <person name="Henrissat B."/>
            <person name="Kuo A."/>
            <person name="Liang C."/>
            <person name="Lipzen A."/>
            <person name="Lutzoni F."/>
            <person name="Magnuson J."/>
            <person name="Mondo S."/>
            <person name="Nolan M."/>
            <person name="Ohm R."/>
            <person name="Pangilinan J."/>
            <person name="Park H.-J."/>
            <person name="Ramirez L."/>
            <person name="Alfaro M."/>
            <person name="Sun H."/>
            <person name="Tritt A."/>
            <person name="Yoshinaga Y."/>
            <person name="Zwiers L.-H."/>
            <person name="Turgeon B."/>
            <person name="Goodwin S."/>
            <person name="Spatafora J."/>
            <person name="Crous P."/>
            <person name="Grigoriev I."/>
        </authorList>
    </citation>
    <scope>NUCLEOTIDE SEQUENCE</scope>
    <source>
        <strain evidence="1">CBS 690.94</strain>
    </source>
</reference>
<accession>A0A9P4UF09</accession>
<name>A0A9P4UF09_9PLEO</name>
<dbReference type="Proteomes" id="UP000799764">
    <property type="component" value="Unassembled WGS sequence"/>
</dbReference>
<proteinExistence type="predicted"/>
<sequence>MNLVVGGTEASVPSRYDALRKGFGKVLEARSTASMPEVQTAAELPDALIGIQNCYQLSTILTAVGAVVESREYTGADQEEHWVKEPEQVDDIVAFINGVFHELERC</sequence>
<gene>
    <name evidence="1" type="ORF">P171DRAFT_483056</name>
</gene>
<evidence type="ECO:0000313" key="1">
    <source>
        <dbReference type="EMBL" id="KAF2446993.1"/>
    </source>
</evidence>
<dbReference type="EMBL" id="MU001497">
    <property type="protein sequence ID" value="KAF2446993.1"/>
    <property type="molecule type" value="Genomic_DNA"/>
</dbReference>
<organism evidence="1 2">
    <name type="scientific">Karstenula rhodostoma CBS 690.94</name>
    <dbReference type="NCBI Taxonomy" id="1392251"/>
    <lineage>
        <taxon>Eukaryota</taxon>
        <taxon>Fungi</taxon>
        <taxon>Dikarya</taxon>
        <taxon>Ascomycota</taxon>
        <taxon>Pezizomycotina</taxon>
        <taxon>Dothideomycetes</taxon>
        <taxon>Pleosporomycetidae</taxon>
        <taxon>Pleosporales</taxon>
        <taxon>Massarineae</taxon>
        <taxon>Didymosphaeriaceae</taxon>
        <taxon>Karstenula</taxon>
    </lineage>
</organism>